<accession>A0A4Y1WTF3</accession>
<dbReference type="Pfam" id="PF25973">
    <property type="entry name" value="BSH_CzcB"/>
    <property type="match status" value="1"/>
</dbReference>
<evidence type="ECO:0000259" key="5">
    <source>
        <dbReference type="Pfam" id="PF25973"/>
    </source>
</evidence>
<feature type="domain" description="CzcB-like barrel-sandwich hybrid" evidence="5">
    <location>
        <begin position="76"/>
        <end position="267"/>
    </location>
</feature>
<dbReference type="RefSeq" id="WP_141412557.1">
    <property type="nucleotide sequence ID" value="NZ_AP019735.1"/>
</dbReference>
<dbReference type="InterPro" id="IPR058647">
    <property type="entry name" value="BSH_CzcB-like"/>
</dbReference>
<protein>
    <submittedName>
        <fullName evidence="6">ABC transporter permease</fullName>
    </submittedName>
</protein>
<dbReference type="InterPro" id="IPR050465">
    <property type="entry name" value="UPF0194_transport"/>
</dbReference>
<evidence type="ECO:0000256" key="1">
    <source>
        <dbReference type="ARBA" id="ARBA00004196"/>
    </source>
</evidence>
<dbReference type="SUPFAM" id="SSF111369">
    <property type="entry name" value="HlyD-like secretion proteins"/>
    <property type="match status" value="2"/>
</dbReference>
<dbReference type="Proteomes" id="UP000318946">
    <property type="component" value="Chromosome"/>
</dbReference>
<comment type="subcellular location">
    <subcellularLocation>
        <location evidence="1">Cell envelope</location>
    </subcellularLocation>
</comment>
<feature type="domain" description="Multidrug resistance protein MdtA-like C-terminal permuted SH3" evidence="4">
    <location>
        <begin position="348"/>
        <end position="407"/>
    </location>
</feature>
<keyword evidence="3" id="KW-0472">Membrane</keyword>
<sequence>MDIQIERKKGLRILFAKRSLPYWGGMLFLLFAAWLLLRDNASTLRVDAGTLSVAEVTQGDFNDYIRVTGQVEPITTVQLSPLEAGVVERLVVEEGASVRRGDVLVELSNPSLTLEILNSEAELAEKQNLLRNTLISMEQEKLTLRQNKAQLDLDVARKRRAFEQNDELYAHRLIAREEWLQAKEDWELAEKQRELNIERQIQDSLYRTVQVEQMEDNLANMRRNMQLIRQRIGNLAVKSPIDGEIGLLDVVLGQSVASSQKIGQVNDLSDFKVEAQIDEIYIDRVRTGLEASFERQDSNYRMRLRKVYPEVRNNVFRADFNFTGAYPANIRSGQTYYLHLQLGQPTEAVLIPRGTFYQTTGGAWIYVLSPEGDRAYKRPIRIGRQNPQYYEVLEGLQPGERVIVSGYESYGANDVLLLNRRIK</sequence>
<evidence type="ECO:0000313" key="6">
    <source>
        <dbReference type="EMBL" id="BBL03955.1"/>
    </source>
</evidence>
<dbReference type="PANTHER" id="PTHR32347">
    <property type="entry name" value="EFFLUX SYSTEM COMPONENT YKNX-RELATED"/>
    <property type="match status" value="1"/>
</dbReference>
<evidence type="ECO:0000313" key="7">
    <source>
        <dbReference type="Proteomes" id="UP000318946"/>
    </source>
</evidence>
<dbReference type="OrthoDB" id="1957187at2"/>
<keyword evidence="3" id="KW-1133">Transmembrane helix</keyword>
<dbReference type="PANTHER" id="PTHR32347:SF23">
    <property type="entry name" value="BLL5650 PROTEIN"/>
    <property type="match status" value="1"/>
</dbReference>
<proteinExistence type="predicted"/>
<dbReference type="EMBL" id="AP019735">
    <property type="protein sequence ID" value="BBL03955.1"/>
    <property type="molecule type" value="Genomic_DNA"/>
</dbReference>
<feature type="transmembrane region" description="Helical" evidence="3">
    <location>
        <begin position="20"/>
        <end position="37"/>
    </location>
</feature>
<dbReference type="GO" id="GO:0030313">
    <property type="term" value="C:cell envelope"/>
    <property type="evidence" value="ECO:0007669"/>
    <property type="project" value="UniProtKB-SubCell"/>
</dbReference>
<reference evidence="7" key="1">
    <citation type="submission" date="2019-06" db="EMBL/GenBank/DDBJ databases">
        <title>Alistipes onderdonkii subsp. vulgaris subsp. nov., Alistipes dispar sp. nov. and Alistipes communis sp. nov., isolated from human faeces, and creation of Alistipes onderdonkii subsp. onderdonkii subsp. nov.</title>
        <authorList>
            <person name="Sakamoto M."/>
            <person name="Ikeyama N."/>
            <person name="Ogata Y."/>
            <person name="Suda W."/>
            <person name="Iino T."/>
            <person name="Hattori M."/>
            <person name="Ohkuma M."/>
        </authorList>
    </citation>
    <scope>NUCLEOTIDE SEQUENCE [LARGE SCALE GENOMIC DNA]</scope>
    <source>
        <strain evidence="7">5CBH24</strain>
    </source>
</reference>
<gene>
    <name evidence="6" type="ORF">A5CBH24_12680</name>
</gene>
<dbReference type="GeneID" id="78341988"/>
<name>A0A4Y1WTF3_9BACT</name>
<dbReference type="Pfam" id="PF25967">
    <property type="entry name" value="RND-MFP_C"/>
    <property type="match status" value="1"/>
</dbReference>
<dbReference type="KEGG" id="acou:A5CBH24_12680"/>
<keyword evidence="2" id="KW-0175">Coiled coil</keyword>
<keyword evidence="7" id="KW-1185">Reference proteome</keyword>
<organism evidence="6 7">
    <name type="scientific">Alistipes communis</name>
    <dbReference type="NCBI Taxonomy" id="2585118"/>
    <lineage>
        <taxon>Bacteria</taxon>
        <taxon>Pseudomonadati</taxon>
        <taxon>Bacteroidota</taxon>
        <taxon>Bacteroidia</taxon>
        <taxon>Bacteroidales</taxon>
        <taxon>Rikenellaceae</taxon>
        <taxon>Alistipes</taxon>
    </lineage>
</organism>
<dbReference type="Gene3D" id="1.10.287.470">
    <property type="entry name" value="Helix hairpin bin"/>
    <property type="match status" value="1"/>
</dbReference>
<keyword evidence="3" id="KW-0812">Transmembrane</keyword>
<dbReference type="Gene3D" id="2.40.420.20">
    <property type="match status" value="1"/>
</dbReference>
<evidence type="ECO:0000256" key="2">
    <source>
        <dbReference type="ARBA" id="ARBA00023054"/>
    </source>
</evidence>
<evidence type="ECO:0000259" key="4">
    <source>
        <dbReference type="Pfam" id="PF25967"/>
    </source>
</evidence>
<dbReference type="Gene3D" id="2.40.50.100">
    <property type="match status" value="1"/>
</dbReference>
<dbReference type="AlphaFoldDB" id="A0A4Y1WTF3"/>
<dbReference type="InterPro" id="IPR058627">
    <property type="entry name" value="MdtA-like_C"/>
</dbReference>
<dbReference type="Gene3D" id="2.40.30.170">
    <property type="match status" value="1"/>
</dbReference>
<evidence type="ECO:0000256" key="3">
    <source>
        <dbReference type="SAM" id="Phobius"/>
    </source>
</evidence>